<dbReference type="SMART" id="SM00420">
    <property type="entry name" value="HTH_DEOR"/>
    <property type="match status" value="1"/>
</dbReference>
<dbReference type="GO" id="GO:0003700">
    <property type="term" value="F:DNA-binding transcription factor activity"/>
    <property type="evidence" value="ECO:0007669"/>
    <property type="project" value="InterPro"/>
</dbReference>
<dbReference type="SUPFAM" id="SSF100950">
    <property type="entry name" value="NagB/RpiA/CoA transferase-like"/>
    <property type="match status" value="1"/>
</dbReference>
<protein>
    <submittedName>
        <fullName evidence="5">Transcriptional regulator, DeoR family</fullName>
    </submittedName>
</protein>
<dbReference type="Proteomes" id="UP000183995">
    <property type="component" value="Unassembled WGS sequence"/>
</dbReference>
<proteinExistence type="predicted"/>
<reference evidence="5 6" key="1">
    <citation type="submission" date="2016-11" db="EMBL/GenBank/DDBJ databases">
        <authorList>
            <person name="Jaros S."/>
            <person name="Januszkiewicz K."/>
            <person name="Wedrychowicz H."/>
        </authorList>
    </citation>
    <scope>NUCLEOTIDE SEQUENCE [LARGE SCALE GENOMIC DNA]</scope>
    <source>
        <strain evidence="5 6">DSM 10068</strain>
    </source>
</reference>
<dbReference type="PROSITE" id="PS00894">
    <property type="entry name" value="HTH_DEOR_1"/>
    <property type="match status" value="1"/>
</dbReference>
<feature type="domain" description="HTH deoR-type" evidence="4">
    <location>
        <begin position="3"/>
        <end position="58"/>
    </location>
</feature>
<evidence type="ECO:0000256" key="1">
    <source>
        <dbReference type="ARBA" id="ARBA00023015"/>
    </source>
</evidence>
<evidence type="ECO:0000256" key="3">
    <source>
        <dbReference type="ARBA" id="ARBA00023163"/>
    </source>
</evidence>
<dbReference type="InterPro" id="IPR018356">
    <property type="entry name" value="Tscrpt_reg_HTH_DeoR_CS"/>
</dbReference>
<name>A0A1M5ZDL9_9FIRM</name>
<gene>
    <name evidence="5" type="ORF">SAMN02745823_03577</name>
</gene>
<dbReference type="SMART" id="SM01134">
    <property type="entry name" value="DeoRC"/>
    <property type="match status" value="1"/>
</dbReference>
<dbReference type="InterPro" id="IPR050313">
    <property type="entry name" value="Carb_Metab_HTH_regulators"/>
</dbReference>
<accession>A0A1M5ZDL9</accession>
<dbReference type="Gene3D" id="3.40.50.1360">
    <property type="match status" value="1"/>
</dbReference>
<dbReference type="InterPro" id="IPR014036">
    <property type="entry name" value="DeoR-like_C"/>
</dbReference>
<dbReference type="PANTHER" id="PTHR30363">
    <property type="entry name" value="HTH-TYPE TRANSCRIPTIONAL REGULATOR SRLR-RELATED"/>
    <property type="match status" value="1"/>
</dbReference>
<dbReference type="PRINTS" id="PR00037">
    <property type="entry name" value="HTHLACR"/>
</dbReference>
<keyword evidence="1" id="KW-0805">Transcription regulation</keyword>
<keyword evidence="2" id="KW-0238">DNA-binding</keyword>
<keyword evidence="3" id="KW-0804">Transcription</keyword>
<dbReference type="STRING" id="1123282.SAMN02745823_03577"/>
<dbReference type="Gene3D" id="1.10.10.10">
    <property type="entry name" value="Winged helix-like DNA-binding domain superfamily/Winged helix DNA-binding domain"/>
    <property type="match status" value="1"/>
</dbReference>
<evidence type="ECO:0000256" key="2">
    <source>
        <dbReference type="ARBA" id="ARBA00023125"/>
    </source>
</evidence>
<dbReference type="InterPro" id="IPR036390">
    <property type="entry name" value="WH_DNA-bd_sf"/>
</dbReference>
<dbReference type="InterPro" id="IPR036388">
    <property type="entry name" value="WH-like_DNA-bd_sf"/>
</dbReference>
<dbReference type="Pfam" id="PF08220">
    <property type="entry name" value="HTH_DeoR"/>
    <property type="match status" value="1"/>
</dbReference>
<dbReference type="AlphaFoldDB" id="A0A1M5ZDL9"/>
<organism evidence="5 6">
    <name type="scientific">Sporobacter termitidis DSM 10068</name>
    <dbReference type="NCBI Taxonomy" id="1123282"/>
    <lineage>
        <taxon>Bacteria</taxon>
        <taxon>Bacillati</taxon>
        <taxon>Bacillota</taxon>
        <taxon>Clostridia</taxon>
        <taxon>Eubacteriales</taxon>
        <taxon>Oscillospiraceae</taxon>
        <taxon>Sporobacter</taxon>
    </lineage>
</organism>
<dbReference type="RefSeq" id="WP_073082346.1">
    <property type="nucleotide sequence ID" value="NZ_FQXV01000017.1"/>
</dbReference>
<dbReference type="EMBL" id="FQXV01000017">
    <property type="protein sequence ID" value="SHI22274.1"/>
    <property type="molecule type" value="Genomic_DNA"/>
</dbReference>
<dbReference type="PANTHER" id="PTHR30363:SF44">
    <property type="entry name" value="AGA OPERON TRANSCRIPTIONAL REPRESSOR-RELATED"/>
    <property type="match status" value="1"/>
</dbReference>
<evidence type="ECO:0000259" key="4">
    <source>
        <dbReference type="PROSITE" id="PS51000"/>
    </source>
</evidence>
<dbReference type="Pfam" id="PF00455">
    <property type="entry name" value="DeoRC"/>
    <property type="match status" value="1"/>
</dbReference>
<evidence type="ECO:0000313" key="6">
    <source>
        <dbReference type="Proteomes" id="UP000183995"/>
    </source>
</evidence>
<dbReference type="InterPro" id="IPR037171">
    <property type="entry name" value="NagB/RpiA_transferase-like"/>
</dbReference>
<dbReference type="PROSITE" id="PS51000">
    <property type="entry name" value="HTH_DEOR_2"/>
    <property type="match status" value="1"/>
</dbReference>
<evidence type="ECO:0000313" key="5">
    <source>
        <dbReference type="EMBL" id="SHI22274.1"/>
    </source>
</evidence>
<dbReference type="GO" id="GO:0003677">
    <property type="term" value="F:DNA binding"/>
    <property type="evidence" value="ECO:0007669"/>
    <property type="project" value="UniProtKB-KW"/>
</dbReference>
<dbReference type="SUPFAM" id="SSF46785">
    <property type="entry name" value="Winged helix' DNA-binding domain"/>
    <property type="match status" value="1"/>
</dbReference>
<dbReference type="OrthoDB" id="9797223at2"/>
<keyword evidence="6" id="KW-1185">Reference proteome</keyword>
<sequence>MLTQERHEKIIKILREEKSVKVSELAEMFGVSIVTIRRDLDYLNKEGRLTKVYGGAILEHVVAQEKKYTVRAAANLELKKEIAQIACQFVEEGQSIALDTSTTNLEIAKMLKKNFDHLTIITNAIDIALELRDKDRFSIILTGGTLRGDELCLLGGLAEEFLNKFHIDKVFASVSGISVSDGFTDYGLGEYHVKMKMIERAREVIIPADSSKFDVISLLKMGDLDLCDFIITDSKLDKNILQKYLDNQVKIVNKSF</sequence>
<dbReference type="InterPro" id="IPR001034">
    <property type="entry name" value="DeoR_HTH"/>
</dbReference>